<evidence type="ECO:0000256" key="1">
    <source>
        <dbReference type="SAM" id="MobiDB-lite"/>
    </source>
</evidence>
<name>A0ABU8XWH0_9PROT</name>
<feature type="compositionally biased region" description="Low complexity" evidence="1">
    <location>
        <begin position="86"/>
        <end position="114"/>
    </location>
</feature>
<dbReference type="Proteomes" id="UP001375743">
    <property type="component" value="Unassembled WGS sequence"/>
</dbReference>
<evidence type="ECO:0000256" key="2">
    <source>
        <dbReference type="SAM" id="SignalP"/>
    </source>
</evidence>
<feature type="compositionally biased region" description="Polar residues" evidence="1">
    <location>
        <begin position="45"/>
        <end position="64"/>
    </location>
</feature>
<feature type="region of interest" description="Disordered" evidence="1">
    <location>
        <begin position="26"/>
        <end position="64"/>
    </location>
</feature>
<keyword evidence="2" id="KW-0732">Signal</keyword>
<evidence type="ECO:0000313" key="3">
    <source>
        <dbReference type="EMBL" id="MEK0084719.1"/>
    </source>
</evidence>
<proteinExistence type="predicted"/>
<comment type="caution">
    <text evidence="3">The sequence shown here is derived from an EMBL/GenBank/DDBJ whole genome shotgun (WGS) entry which is preliminary data.</text>
</comment>
<gene>
    <name evidence="3" type="ORF">U1T56_16315</name>
</gene>
<reference evidence="3 4" key="1">
    <citation type="submission" date="2024-01" db="EMBL/GenBank/DDBJ databases">
        <title>Multi-omics insights into the function and evolution of sodium benzoate biodegradation pathways in Benzoatithermus flavus gen. nov., sp. nov. from hot spring.</title>
        <authorList>
            <person name="Hu C.-J."/>
            <person name="Li W.-J."/>
        </authorList>
    </citation>
    <scope>NUCLEOTIDE SEQUENCE [LARGE SCALE GENOMIC DNA]</scope>
    <source>
        <strain evidence="3 4">SYSU G07066</strain>
    </source>
</reference>
<organism evidence="3 4">
    <name type="scientific">Benzoatithermus flavus</name>
    <dbReference type="NCBI Taxonomy" id="3108223"/>
    <lineage>
        <taxon>Bacteria</taxon>
        <taxon>Pseudomonadati</taxon>
        <taxon>Pseudomonadota</taxon>
        <taxon>Alphaproteobacteria</taxon>
        <taxon>Geminicoccales</taxon>
        <taxon>Geminicoccaceae</taxon>
        <taxon>Benzoatithermus</taxon>
    </lineage>
</organism>
<evidence type="ECO:0000313" key="4">
    <source>
        <dbReference type="Proteomes" id="UP001375743"/>
    </source>
</evidence>
<feature type="chain" id="PRO_5046316985" evidence="2">
    <location>
        <begin position="24"/>
        <end position="114"/>
    </location>
</feature>
<sequence>MRIFKIVAVSLVVGLGFVGMADAGQKHSASSNAKASASGGRLSGAVTSTTAQTGSHRSASGALSTSFNERSLSLGIGQAEALGQNTRTSTSTTSKVSGGWSSSTSSSSASSSSN</sequence>
<accession>A0ABU8XWH0</accession>
<feature type="region of interest" description="Disordered" evidence="1">
    <location>
        <begin position="78"/>
        <end position="114"/>
    </location>
</feature>
<protein>
    <submittedName>
        <fullName evidence="3">Uncharacterized protein</fullName>
    </submittedName>
</protein>
<feature type="compositionally biased region" description="Low complexity" evidence="1">
    <location>
        <begin position="28"/>
        <end position="38"/>
    </location>
</feature>
<feature type="signal peptide" evidence="2">
    <location>
        <begin position="1"/>
        <end position="23"/>
    </location>
</feature>
<keyword evidence="4" id="KW-1185">Reference proteome</keyword>
<dbReference type="EMBL" id="JBBLZC010000017">
    <property type="protein sequence ID" value="MEK0084719.1"/>
    <property type="molecule type" value="Genomic_DNA"/>
</dbReference>